<comment type="caution">
    <text evidence="2">The sequence shown here is derived from an EMBL/GenBank/DDBJ whole genome shotgun (WGS) entry which is preliminary data.</text>
</comment>
<sequence>MAGQLFRFWSHIDTARGRGRGRRHCGWPNARLQAETLPEVFVEGGVSGGHPVPEGSVELCRESEASYYKTVCSKSQRCRWTLRGWRYTGPSSRPVRPCAEAGPPARPGWAVSGGLSDSLVDEQRGLGRRAASVHGDSQRPGNGGERRGPEAKPRTPRRAQDELPAVLCAGLSSRVCVACAHAWPPPPPPTASRSAGASH</sequence>
<evidence type="ECO:0000313" key="3">
    <source>
        <dbReference type="Proteomes" id="UP000593571"/>
    </source>
</evidence>
<feature type="region of interest" description="Disordered" evidence="1">
    <location>
        <begin position="91"/>
        <end position="161"/>
    </location>
</feature>
<evidence type="ECO:0000256" key="1">
    <source>
        <dbReference type="SAM" id="MobiDB-lite"/>
    </source>
</evidence>
<dbReference type="AlphaFoldDB" id="A0A7J8KAE9"/>
<protein>
    <submittedName>
        <fullName evidence="2">Uncharacterized protein</fullName>
    </submittedName>
</protein>
<feature type="compositionally biased region" description="Basic and acidic residues" evidence="1">
    <location>
        <begin position="144"/>
        <end position="161"/>
    </location>
</feature>
<accession>A0A7J8KAE9</accession>
<gene>
    <name evidence="2" type="ORF">HJG63_007730</name>
</gene>
<keyword evidence="3" id="KW-1185">Reference proteome</keyword>
<name>A0A7J8KAE9_ROUAE</name>
<proteinExistence type="predicted"/>
<dbReference type="EMBL" id="JACASE010000001">
    <property type="protein sequence ID" value="KAF6505837.1"/>
    <property type="molecule type" value="Genomic_DNA"/>
</dbReference>
<organism evidence="2 3">
    <name type="scientific">Rousettus aegyptiacus</name>
    <name type="common">Egyptian fruit bat</name>
    <name type="synonym">Pteropus aegyptiacus</name>
    <dbReference type="NCBI Taxonomy" id="9407"/>
    <lineage>
        <taxon>Eukaryota</taxon>
        <taxon>Metazoa</taxon>
        <taxon>Chordata</taxon>
        <taxon>Craniata</taxon>
        <taxon>Vertebrata</taxon>
        <taxon>Euteleostomi</taxon>
        <taxon>Mammalia</taxon>
        <taxon>Eutheria</taxon>
        <taxon>Laurasiatheria</taxon>
        <taxon>Chiroptera</taxon>
        <taxon>Yinpterochiroptera</taxon>
        <taxon>Pteropodoidea</taxon>
        <taxon>Pteropodidae</taxon>
        <taxon>Rousettinae</taxon>
        <taxon>Rousettus</taxon>
    </lineage>
</organism>
<evidence type="ECO:0000313" key="2">
    <source>
        <dbReference type="EMBL" id="KAF6505837.1"/>
    </source>
</evidence>
<reference evidence="2 3" key="1">
    <citation type="journal article" date="2020" name="Nature">
        <title>Six reference-quality genomes reveal evolution of bat adaptations.</title>
        <authorList>
            <person name="Jebb D."/>
            <person name="Huang Z."/>
            <person name="Pippel M."/>
            <person name="Hughes G.M."/>
            <person name="Lavrichenko K."/>
            <person name="Devanna P."/>
            <person name="Winkler S."/>
            <person name="Jermiin L.S."/>
            <person name="Skirmuntt E.C."/>
            <person name="Katzourakis A."/>
            <person name="Burkitt-Gray L."/>
            <person name="Ray D.A."/>
            <person name="Sullivan K.A.M."/>
            <person name="Roscito J.G."/>
            <person name="Kirilenko B.M."/>
            <person name="Davalos L.M."/>
            <person name="Corthals A.P."/>
            <person name="Power M.L."/>
            <person name="Jones G."/>
            <person name="Ransome R.D."/>
            <person name="Dechmann D.K.N."/>
            <person name="Locatelli A.G."/>
            <person name="Puechmaille S.J."/>
            <person name="Fedrigo O."/>
            <person name="Jarvis E.D."/>
            <person name="Hiller M."/>
            <person name="Vernes S.C."/>
            <person name="Myers E.W."/>
            <person name="Teeling E.C."/>
        </authorList>
    </citation>
    <scope>NUCLEOTIDE SEQUENCE [LARGE SCALE GENOMIC DNA]</scope>
    <source>
        <strain evidence="2">MRouAeg1</strain>
        <tissue evidence="2">Muscle</tissue>
    </source>
</reference>
<dbReference type="Proteomes" id="UP000593571">
    <property type="component" value="Unassembled WGS sequence"/>
</dbReference>